<reference evidence="2 3" key="1">
    <citation type="journal article" date="2012" name="Stand. Genomic Sci.">
        <title>Genome sequence of the orange-pigmented seawater bacterium Owenweeksia hongkongensis type strain (UST20020801(T)).</title>
        <authorList>
            <person name="Riedel T."/>
            <person name="Held B."/>
            <person name="Nolan M."/>
            <person name="Lucas S."/>
            <person name="Lapidus A."/>
            <person name="Tice H."/>
            <person name="Del Rio T.G."/>
            <person name="Cheng J.F."/>
            <person name="Han C."/>
            <person name="Tapia R."/>
            <person name="Goodwin L.A."/>
            <person name="Pitluck S."/>
            <person name="Liolios K."/>
            <person name="Mavromatis K."/>
            <person name="Pagani I."/>
            <person name="Ivanova N."/>
            <person name="Mikhailova N."/>
            <person name="Pati A."/>
            <person name="Chen A."/>
            <person name="Palaniappan K."/>
            <person name="Rohde M."/>
            <person name="Tindall B.J."/>
            <person name="Detter J.C."/>
            <person name="Goker M."/>
            <person name="Woyke T."/>
            <person name="Bristow J."/>
            <person name="Eisen J.A."/>
            <person name="Markowitz V."/>
            <person name="Hugenholtz P."/>
            <person name="Klenk H.P."/>
            <person name="Kyrpides N.C."/>
        </authorList>
    </citation>
    <scope>NUCLEOTIDE SEQUENCE</scope>
    <source>
        <strain evidence="3">DSM 17368 / JCM 12287 / NRRL B-23963</strain>
    </source>
</reference>
<evidence type="ECO:0000313" key="2">
    <source>
        <dbReference type="EMBL" id="AEV32392.1"/>
    </source>
</evidence>
<feature type="domain" description="Methyltransferase" evidence="1">
    <location>
        <begin position="44"/>
        <end position="154"/>
    </location>
</feature>
<dbReference type="HOGENOM" id="CLU_071059_0_0_10"/>
<dbReference type="CDD" id="cd02440">
    <property type="entry name" value="AdoMet_MTases"/>
    <property type="match status" value="1"/>
</dbReference>
<evidence type="ECO:0000259" key="1">
    <source>
        <dbReference type="Pfam" id="PF13847"/>
    </source>
</evidence>
<dbReference type="EMBL" id="CP003156">
    <property type="protein sequence ID" value="AEV32392.1"/>
    <property type="molecule type" value="Genomic_DNA"/>
</dbReference>
<keyword evidence="2" id="KW-0489">Methyltransferase</keyword>
<dbReference type="OrthoDB" id="9760689at2"/>
<dbReference type="Gene3D" id="3.40.50.150">
    <property type="entry name" value="Vaccinia Virus protein VP39"/>
    <property type="match status" value="1"/>
</dbReference>
<name>G8R7N9_OWEHD</name>
<gene>
    <name evidence="2" type="ordered locus">Oweho_1395</name>
</gene>
<organism evidence="2 3">
    <name type="scientific">Owenweeksia hongkongensis (strain DSM 17368 / CIP 108786 / JCM 12287 / NRRL B-23963 / UST20020801)</name>
    <dbReference type="NCBI Taxonomy" id="926562"/>
    <lineage>
        <taxon>Bacteria</taxon>
        <taxon>Pseudomonadati</taxon>
        <taxon>Bacteroidota</taxon>
        <taxon>Flavobacteriia</taxon>
        <taxon>Flavobacteriales</taxon>
        <taxon>Owenweeksiaceae</taxon>
        <taxon>Owenweeksia</taxon>
    </lineage>
</organism>
<keyword evidence="3" id="KW-1185">Reference proteome</keyword>
<dbReference type="GO" id="GO:0008168">
    <property type="term" value="F:methyltransferase activity"/>
    <property type="evidence" value="ECO:0007669"/>
    <property type="project" value="UniProtKB-KW"/>
</dbReference>
<dbReference type="KEGG" id="oho:Oweho_1395"/>
<dbReference type="STRING" id="926562.Oweho_1395"/>
<dbReference type="RefSeq" id="WP_014201748.1">
    <property type="nucleotide sequence ID" value="NC_016599.1"/>
</dbReference>
<dbReference type="Proteomes" id="UP000005631">
    <property type="component" value="Chromosome"/>
</dbReference>
<dbReference type="AlphaFoldDB" id="G8R7N9"/>
<dbReference type="InterPro" id="IPR029063">
    <property type="entry name" value="SAM-dependent_MTases_sf"/>
</dbReference>
<dbReference type="SUPFAM" id="SSF53335">
    <property type="entry name" value="S-adenosyl-L-methionine-dependent methyltransferases"/>
    <property type="match status" value="1"/>
</dbReference>
<proteinExistence type="predicted"/>
<dbReference type="GO" id="GO:0032259">
    <property type="term" value="P:methylation"/>
    <property type="evidence" value="ECO:0007669"/>
    <property type="project" value="UniProtKB-KW"/>
</dbReference>
<evidence type="ECO:0000313" key="3">
    <source>
        <dbReference type="Proteomes" id="UP000005631"/>
    </source>
</evidence>
<dbReference type="Pfam" id="PF13847">
    <property type="entry name" value="Methyltransf_31"/>
    <property type="match status" value="1"/>
</dbReference>
<dbReference type="PATRIC" id="fig|926562.3.peg.1405"/>
<sequence>MKQFIKNLFLSKAEKRHRLVGNPKYWKVKQEFQINFLKQQNLQPDSKLLDIGCGTLRGGIPLIKFLDNGNYYGLEVRKEVLDEGIAEAKERGVMNKNPNLIHFSDFKDLKLNTSYDVMFAFSVLIHMTDEIVDSCIQYVAENLAADGKFYANVNLDSNKKGQWQGFPVMHKDLEFYKALSSKYNLKVDIIGRLADFGHHTGDPNQDNQSMLAFSK</sequence>
<dbReference type="eggNOG" id="COG2227">
    <property type="taxonomic scope" value="Bacteria"/>
</dbReference>
<dbReference type="PANTHER" id="PTHR37886">
    <property type="entry name" value="S-ADENOSYL-L-METHIONINE-DEPENDENT METHYLTRANSFERASES SUPERFAMILY PROTEIN"/>
    <property type="match status" value="1"/>
</dbReference>
<keyword evidence="2" id="KW-0808">Transferase</keyword>
<dbReference type="PANTHER" id="PTHR37886:SF1">
    <property type="entry name" value="S-ADENOSYL-L-METHIONINE-DEPENDENT METHYLTRANSFERASES SUPERFAMILY PROTEIN"/>
    <property type="match status" value="1"/>
</dbReference>
<accession>G8R7N9</accession>
<protein>
    <submittedName>
        <fullName evidence="2">Methyltransferase family protein</fullName>
    </submittedName>
</protein>
<dbReference type="InterPro" id="IPR025714">
    <property type="entry name" value="Methyltranfer_dom"/>
</dbReference>